<dbReference type="Pfam" id="PF07714">
    <property type="entry name" value="PK_Tyr_Ser-Thr"/>
    <property type="match status" value="2"/>
</dbReference>
<dbReference type="InterPro" id="IPR051681">
    <property type="entry name" value="Ser/Thr_Kinases-Pseudokinases"/>
</dbReference>
<keyword evidence="2" id="KW-0418">Kinase</keyword>
<keyword evidence="2" id="KW-0808">Transferase</keyword>
<organism evidence="2 3">
    <name type="scientific">Gigaspora margarita</name>
    <dbReference type="NCBI Taxonomy" id="4874"/>
    <lineage>
        <taxon>Eukaryota</taxon>
        <taxon>Fungi</taxon>
        <taxon>Fungi incertae sedis</taxon>
        <taxon>Mucoromycota</taxon>
        <taxon>Glomeromycotina</taxon>
        <taxon>Glomeromycetes</taxon>
        <taxon>Diversisporales</taxon>
        <taxon>Gigasporaceae</taxon>
        <taxon>Gigaspora</taxon>
    </lineage>
</organism>
<evidence type="ECO:0000313" key="3">
    <source>
        <dbReference type="Proteomes" id="UP000439903"/>
    </source>
</evidence>
<dbReference type="EMBL" id="WTPW01001693">
    <property type="protein sequence ID" value="KAF0420518.1"/>
    <property type="molecule type" value="Genomic_DNA"/>
</dbReference>
<dbReference type="PANTHER" id="PTHR44329">
    <property type="entry name" value="SERINE/THREONINE-PROTEIN KINASE TNNI3K-RELATED"/>
    <property type="match status" value="1"/>
</dbReference>
<reference evidence="2 3" key="1">
    <citation type="journal article" date="2019" name="Environ. Microbiol.">
        <title>At the nexus of three kingdoms: the genome of the mycorrhizal fungus Gigaspora margarita provides insights into plant, endobacterial and fungal interactions.</title>
        <authorList>
            <person name="Venice F."/>
            <person name="Ghignone S."/>
            <person name="Salvioli di Fossalunga A."/>
            <person name="Amselem J."/>
            <person name="Novero M."/>
            <person name="Xianan X."/>
            <person name="Sedzielewska Toro K."/>
            <person name="Morin E."/>
            <person name="Lipzen A."/>
            <person name="Grigoriev I.V."/>
            <person name="Henrissat B."/>
            <person name="Martin F.M."/>
            <person name="Bonfante P."/>
        </authorList>
    </citation>
    <scope>NUCLEOTIDE SEQUENCE [LARGE SCALE GENOMIC DNA]</scope>
    <source>
        <strain evidence="2 3">BEG34</strain>
    </source>
</reference>
<accession>A0A8H3X6D7</accession>
<keyword evidence="3" id="KW-1185">Reference proteome</keyword>
<dbReference type="GO" id="GO:0005524">
    <property type="term" value="F:ATP binding"/>
    <property type="evidence" value="ECO:0007669"/>
    <property type="project" value="UniProtKB-KW"/>
</dbReference>
<dbReference type="GO" id="GO:0004674">
    <property type="term" value="F:protein serine/threonine kinase activity"/>
    <property type="evidence" value="ECO:0007669"/>
    <property type="project" value="TreeGrafter"/>
</dbReference>
<dbReference type="Gene3D" id="1.10.510.10">
    <property type="entry name" value="Transferase(Phosphotransferase) domain 1"/>
    <property type="match status" value="2"/>
</dbReference>
<feature type="domain" description="Protein kinase" evidence="1">
    <location>
        <begin position="31"/>
        <end position="433"/>
    </location>
</feature>
<protein>
    <submittedName>
        <fullName evidence="2">Kinase-like protein</fullName>
    </submittedName>
</protein>
<dbReference type="SUPFAM" id="SSF56112">
    <property type="entry name" value="Protein kinase-like (PK-like)"/>
    <property type="match status" value="2"/>
</dbReference>
<dbReference type="InterPro" id="IPR011009">
    <property type="entry name" value="Kinase-like_dom_sf"/>
</dbReference>
<dbReference type="InterPro" id="IPR000719">
    <property type="entry name" value="Prot_kinase_dom"/>
</dbReference>
<dbReference type="Proteomes" id="UP000439903">
    <property type="component" value="Unassembled WGS sequence"/>
</dbReference>
<sequence length="437" mass="50373">MENSSKEISGLKWLENAISDNHIKLFDYSEFNGKEKINDSVTSFVYKSEWTTCGLIVALKSIKFDIEEKDMKPFAKEHTKNILVHDNKIMISDFCLSKLMTSDLSCSNSAIDGMPSFIDPQCFKDPTYKRTTKSDIYSYGVVLWEISSGHKPFPDLKRIQIAIQVNIGKRENPIDGTPHEYAELYTKCWDDDPVKRPEMEEIIKFFDPYIAKPIKTHVNTQNPLGELLEEAISEKTITFYNYDEFDDHREVIVEEEFSSVYESKWKPHELIITLKQLSIAIEIAEGLEYLHKNDISHHDLNSKIILVCKEEKMVIAGFGIPEHANKASISTSIVRGMAAYIEPQCLKDQYYERDMRSDIYSLGVILWEISSGKPPYKSFQDAYQTIFHVNDGGREEPVDGTNPEYVKLYKLCWDEDPAKRPDIKSVLETLNKLNKID</sequence>
<dbReference type="OrthoDB" id="2441994at2759"/>
<dbReference type="InterPro" id="IPR001245">
    <property type="entry name" value="Ser-Thr/Tyr_kinase_cat_dom"/>
</dbReference>
<name>A0A8H3X6D7_GIGMA</name>
<gene>
    <name evidence="2" type="ORF">F8M41_006976</name>
</gene>
<evidence type="ECO:0000313" key="2">
    <source>
        <dbReference type="EMBL" id="KAF0420518.1"/>
    </source>
</evidence>
<dbReference type="PROSITE" id="PS50011">
    <property type="entry name" value="PROTEIN_KINASE_DOM"/>
    <property type="match status" value="1"/>
</dbReference>
<evidence type="ECO:0000259" key="1">
    <source>
        <dbReference type="PROSITE" id="PS50011"/>
    </source>
</evidence>
<dbReference type="AlphaFoldDB" id="A0A8H3X6D7"/>
<proteinExistence type="predicted"/>
<comment type="caution">
    <text evidence="2">The sequence shown here is derived from an EMBL/GenBank/DDBJ whole genome shotgun (WGS) entry which is preliminary data.</text>
</comment>